<sequence length="310" mass="36679">MALHTPDSFSLKIDSTGENSSRIASVAWLVAAQEDSSLADLNPNAHDLKKTLKEYVNKNSEAGVFIKDSMLKMLVPQERINWIKDNQRQFYWILNYISELKKSQLKKIRSDLSLVIHKLPTSIPSYLSNRERNVALVDYWLAKSFSEMTTAIQYCKEMESEWNKHTESDKLFSWLEGMDADKKRDCFWSFLKNRIPNEINDYHKFQSHEDLFIFFDHPIFTRDTKELYSKDARKIWNQRLRREKKPDEKQRSFVLSLKTISKLDKLSKKHHLTRAEIIELIINGEAEKETYIRERLSHRNLLLGLHEPTE</sequence>
<accession>A0ABV8D9S7</accession>
<evidence type="ECO:0000313" key="1">
    <source>
        <dbReference type="EMBL" id="MFC3934780.1"/>
    </source>
</evidence>
<proteinExistence type="predicted"/>
<dbReference type="Proteomes" id="UP001595693">
    <property type="component" value="Unassembled WGS sequence"/>
</dbReference>
<reference evidence="2" key="1">
    <citation type="journal article" date="2019" name="Int. J. Syst. Evol. Microbiol.">
        <title>The Global Catalogue of Microorganisms (GCM) 10K type strain sequencing project: providing services to taxonomists for standard genome sequencing and annotation.</title>
        <authorList>
            <consortium name="The Broad Institute Genomics Platform"/>
            <consortium name="The Broad Institute Genome Sequencing Center for Infectious Disease"/>
            <person name="Wu L."/>
            <person name="Ma J."/>
        </authorList>
    </citation>
    <scope>NUCLEOTIDE SEQUENCE [LARGE SCALE GENOMIC DNA]</scope>
    <source>
        <strain evidence="2">CCUG 2113</strain>
    </source>
</reference>
<keyword evidence="2" id="KW-1185">Reference proteome</keyword>
<organism evidence="1 2">
    <name type="scientific">Acidovorax facilis</name>
    <dbReference type="NCBI Taxonomy" id="12917"/>
    <lineage>
        <taxon>Bacteria</taxon>
        <taxon>Pseudomonadati</taxon>
        <taxon>Pseudomonadota</taxon>
        <taxon>Betaproteobacteria</taxon>
        <taxon>Burkholderiales</taxon>
        <taxon>Comamonadaceae</taxon>
        <taxon>Acidovorax</taxon>
    </lineage>
</organism>
<dbReference type="EMBL" id="JBHSAJ010000023">
    <property type="protein sequence ID" value="MFC3934780.1"/>
    <property type="molecule type" value="Genomic_DNA"/>
</dbReference>
<protein>
    <submittedName>
        <fullName evidence="1">Uncharacterized protein</fullName>
    </submittedName>
</protein>
<evidence type="ECO:0000313" key="2">
    <source>
        <dbReference type="Proteomes" id="UP001595693"/>
    </source>
</evidence>
<gene>
    <name evidence="1" type="ORF">ACFOW3_09085</name>
</gene>
<comment type="caution">
    <text evidence="1">The sequence shown here is derived from an EMBL/GenBank/DDBJ whole genome shotgun (WGS) entry which is preliminary data.</text>
</comment>
<name>A0ABV8D9S7_9BURK</name>
<dbReference type="RefSeq" id="WP_156358550.1">
    <property type="nucleotide sequence ID" value="NZ_JAMXAX010000091.1"/>
</dbReference>